<name>A0A1T4R3N6_9HYPH</name>
<evidence type="ECO:0000256" key="1">
    <source>
        <dbReference type="SAM" id="MobiDB-lite"/>
    </source>
</evidence>
<proteinExistence type="predicted"/>
<organism evidence="3 4">
    <name type="scientific">Enhydrobacter aerosaccus</name>
    <dbReference type="NCBI Taxonomy" id="225324"/>
    <lineage>
        <taxon>Bacteria</taxon>
        <taxon>Pseudomonadati</taxon>
        <taxon>Pseudomonadota</taxon>
        <taxon>Alphaproteobacteria</taxon>
        <taxon>Hyphomicrobiales</taxon>
        <taxon>Enhydrobacter</taxon>
    </lineage>
</organism>
<protein>
    <submittedName>
        <fullName evidence="3">Uncharacterized protein</fullName>
    </submittedName>
</protein>
<evidence type="ECO:0000313" key="3">
    <source>
        <dbReference type="EMBL" id="SKA10654.1"/>
    </source>
</evidence>
<dbReference type="STRING" id="225324.SAMN02745126_03562"/>
<gene>
    <name evidence="3" type="ORF">SAMN02745126_03562</name>
</gene>
<evidence type="ECO:0000313" key="4">
    <source>
        <dbReference type="Proteomes" id="UP000190092"/>
    </source>
</evidence>
<accession>A0A1T4R3N6</accession>
<feature type="transmembrane region" description="Helical" evidence="2">
    <location>
        <begin position="51"/>
        <end position="72"/>
    </location>
</feature>
<keyword evidence="2" id="KW-0812">Transmembrane</keyword>
<dbReference type="Proteomes" id="UP000190092">
    <property type="component" value="Unassembled WGS sequence"/>
</dbReference>
<keyword evidence="4" id="KW-1185">Reference proteome</keyword>
<feature type="region of interest" description="Disordered" evidence="1">
    <location>
        <begin position="1"/>
        <end position="39"/>
    </location>
</feature>
<evidence type="ECO:0000256" key="2">
    <source>
        <dbReference type="SAM" id="Phobius"/>
    </source>
</evidence>
<dbReference type="AlphaFoldDB" id="A0A1T4R3N6"/>
<sequence>MPPKQKPRSKKAPAAPRKPRARKQTRAAAPPPPPSLEQGLREMAYDGALSFFWVGVALTIVVALAIGAFALWSLRPVPGFASDGVETGSPFDVTFRVENMSAWFPLANLKVSCVLTYAGVPEIPSIPAADLRLPGGNGTALAPGQSAAFRCPFRSRLKASSNDELGVALRSEVYFHSEYDLPLLGSYRITADNGPFILNTRLIPPRWTGRPGK</sequence>
<keyword evidence="2" id="KW-1133">Transmembrane helix</keyword>
<keyword evidence="2" id="KW-0472">Membrane</keyword>
<reference evidence="4" key="1">
    <citation type="submission" date="2017-02" db="EMBL/GenBank/DDBJ databases">
        <authorList>
            <person name="Varghese N."/>
            <person name="Submissions S."/>
        </authorList>
    </citation>
    <scope>NUCLEOTIDE SEQUENCE [LARGE SCALE GENOMIC DNA]</scope>
    <source>
        <strain evidence="4">ATCC 27094</strain>
    </source>
</reference>
<dbReference type="EMBL" id="FUWJ01000004">
    <property type="protein sequence ID" value="SKA10654.1"/>
    <property type="molecule type" value="Genomic_DNA"/>
</dbReference>
<feature type="compositionally biased region" description="Basic residues" evidence="1">
    <location>
        <begin position="1"/>
        <end position="25"/>
    </location>
</feature>